<accession>A0A915IP41</accession>
<evidence type="ECO:0000313" key="3">
    <source>
        <dbReference type="Proteomes" id="UP000887565"/>
    </source>
</evidence>
<keyword evidence="1" id="KW-0393">Immunoglobulin domain</keyword>
<dbReference type="InterPro" id="IPR003599">
    <property type="entry name" value="Ig_sub"/>
</dbReference>
<dbReference type="InterPro" id="IPR050958">
    <property type="entry name" value="Cell_Adh-Cytoskel_Orgn"/>
</dbReference>
<dbReference type="SMART" id="SM00408">
    <property type="entry name" value="IGc2"/>
    <property type="match status" value="1"/>
</dbReference>
<organism evidence="3 4">
    <name type="scientific">Romanomermis culicivorax</name>
    <name type="common">Nematode worm</name>
    <dbReference type="NCBI Taxonomy" id="13658"/>
    <lineage>
        <taxon>Eukaryota</taxon>
        <taxon>Metazoa</taxon>
        <taxon>Ecdysozoa</taxon>
        <taxon>Nematoda</taxon>
        <taxon>Enoplea</taxon>
        <taxon>Dorylaimia</taxon>
        <taxon>Mermithida</taxon>
        <taxon>Mermithoidea</taxon>
        <taxon>Mermithidae</taxon>
        <taxon>Romanomermis</taxon>
    </lineage>
</organism>
<dbReference type="InterPro" id="IPR013783">
    <property type="entry name" value="Ig-like_fold"/>
</dbReference>
<dbReference type="InterPro" id="IPR003598">
    <property type="entry name" value="Ig_sub2"/>
</dbReference>
<evidence type="ECO:0000313" key="4">
    <source>
        <dbReference type="WBParaSite" id="nRc.2.0.1.t15566-RA"/>
    </source>
</evidence>
<proteinExistence type="predicted"/>
<evidence type="ECO:0000256" key="1">
    <source>
        <dbReference type="ARBA" id="ARBA00023319"/>
    </source>
</evidence>
<dbReference type="WBParaSite" id="nRc.2.0.1.t15566-RA">
    <property type="protein sequence ID" value="nRc.2.0.1.t15566-RA"/>
    <property type="gene ID" value="nRc.2.0.1.g15566"/>
</dbReference>
<dbReference type="GO" id="GO:0008046">
    <property type="term" value="F:axon guidance receptor activity"/>
    <property type="evidence" value="ECO:0007669"/>
    <property type="project" value="TreeGrafter"/>
</dbReference>
<dbReference type="PANTHER" id="PTHR45080:SF20">
    <property type="entry name" value="IG-LIKE DOMAIN-CONTAINING PROTEIN"/>
    <property type="match status" value="1"/>
</dbReference>
<dbReference type="Pfam" id="PF13927">
    <property type="entry name" value="Ig_3"/>
    <property type="match status" value="1"/>
</dbReference>
<dbReference type="InterPro" id="IPR036179">
    <property type="entry name" value="Ig-like_dom_sf"/>
</dbReference>
<dbReference type="CDD" id="cd00096">
    <property type="entry name" value="Ig"/>
    <property type="match status" value="1"/>
</dbReference>
<dbReference type="GO" id="GO:0005886">
    <property type="term" value="C:plasma membrane"/>
    <property type="evidence" value="ECO:0007669"/>
    <property type="project" value="TreeGrafter"/>
</dbReference>
<dbReference type="PANTHER" id="PTHR45080">
    <property type="entry name" value="CONTACTIN 5"/>
    <property type="match status" value="1"/>
</dbReference>
<dbReference type="Gene3D" id="2.60.40.10">
    <property type="entry name" value="Immunoglobulins"/>
    <property type="match status" value="1"/>
</dbReference>
<dbReference type="PROSITE" id="PS50835">
    <property type="entry name" value="IG_LIKE"/>
    <property type="match status" value="1"/>
</dbReference>
<name>A0A915IP41_ROMCU</name>
<dbReference type="SUPFAM" id="SSF48726">
    <property type="entry name" value="Immunoglobulin"/>
    <property type="match status" value="1"/>
</dbReference>
<feature type="domain" description="Ig-like" evidence="2">
    <location>
        <begin position="24"/>
        <end position="122"/>
    </location>
</feature>
<keyword evidence="3" id="KW-1185">Reference proteome</keyword>
<dbReference type="GO" id="GO:0007156">
    <property type="term" value="P:homophilic cell adhesion via plasma membrane adhesion molecules"/>
    <property type="evidence" value="ECO:0007669"/>
    <property type="project" value="TreeGrafter"/>
</dbReference>
<dbReference type="SMART" id="SM00409">
    <property type="entry name" value="IG"/>
    <property type="match status" value="1"/>
</dbReference>
<dbReference type="Proteomes" id="UP000887565">
    <property type="component" value="Unplaced"/>
</dbReference>
<sequence>GVFQQFFQCFSKFSKDRPSRRDAPKVSIDRTFIPVATSQTFNLTCLYDSRPTPMIEWFMSGYKIDFDNPKNQQRMKLVDRKETENSGSSTIIVADVKKDDFGNYTCRAVNKIGTGEATAVVSGYPDRPTIQVEIDPNGESAIIHLQAKSIEPVVDFQLDIM</sequence>
<dbReference type="AlphaFoldDB" id="A0A915IP41"/>
<dbReference type="InterPro" id="IPR007110">
    <property type="entry name" value="Ig-like_dom"/>
</dbReference>
<dbReference type="GO" id="GO:0030424">
    <property type="term" value="C:axon"/>
    <property type="evidence" value="ECO:0007669"/>
    <property type="project" value="TreeGrafter"/>
</dbReference>
<evidence type="ECO:0000259" key="2">
    <source>
        <dbReference type="PROSITE" id="PS50835"/>
    </source>
</evidence>
<dbReference type="GO" id="GO:0043025">
    <property type="term" value="C:neuronal cell body"/>
    <property type="evidence" value="ECO:0007669"/>
    <property type="project" value="TreeGrafter"/>
</dbReference>
<reference evidence="4" key="1">
    <citation type="submission" date="2022-11" db="UniProtKB">
        <authorList>
            <consortium name="WormBaseParasite"/>
        </authorList>
    </citation>
    <scope>IDENTIFICATION</scope>
</reference>
<protein>
    <submittedName>
        <fullName evidence="4">Ig-like domain-containing protein</fullName>
    </submittedName>
</protein>
<dbReference type="GO" id="GO:0050808">
    <property type="term" value="P:synapse organization"/>
    <property type="evidence" value="ECO:0007669"/>
    <property type="project" value="TreeGrafter"/>
</dbReference>